<dbReference type="SUPFAM" id="SSF57667">
    <property type="entry name" value="beta-beta-alpha zinc fingers"/>
    <property type="match status" value="4"/>
</dbReference>
<gene>
    <name evidence="13" type="ORF">H0235_004119</name>
</gene>
<comment type="caution">
    <text evidence="13">The sequence shown here is derived from an EMBL/GenBank/DDBJ whole genome shotgun (WGS) entry which is preliminary data.</text>
</comment>
<evidence type="ECO:0000256" key="2">
    <source>
        <dbReference type="ARBA" id="ARBA00006991"/>
    </source>
</evidence>
<feature type="domain" description="C2H2-type" evidence="12">
    <location>
        <begin position="491"/>
        <end position="518"/>
    </location>
</feature>
<feature type="domain" description="C2H2-type" evidence="12">
    <location>
        <begin position="338"/>
        <end position="366"/>
    </location>
</feature>
<evidence type="ECO:0000256" key="3">
    <source>
        <dbReference type="ARBA" id="ARBA00022723"/>
    </source>
</evidence>
<dbReference type="GO" id="GO:0048598">
    <property type="term" value="P:embryonic morphogenesis"/>
    <property type="evidence" value="ECO:0007669"/>
    <property type="project" value="UniProtKB-ARBA"/>
</dbReference>
<dbReference type="PROSITE" id="PS50157">
    <property type="entry name" value="ZINC_FINGER_C2H2_2"/>
    <property type="match status" value="7"/>
</dbReference>
<feature type="domain" description="C2H2-type" evidence="12">
    <location>
        <begin position="519"/>
        <end position="546"/>
    </location>
</feature>
<comment type="subcellular location">
    <subcellularLocation>
        <location evidence="1">Nucleus</location>
    </subcellularLocation>
</comment>
<dbReference type="Pfam" id="PF13465">
    <property type="entry name" value="zf-H2C2_2"/>
    <property type="match status" value="1"/>
</dbReference>
<reference evidence="13" key="1">
    <citation type="journal article" date="2020" name="G3 (Bethesda)">
        <title>High-Quality Assemblies for Three Invasive Social Wasps from the &lt;i&gt;Vespula&lt;/i&gt; Genus.</title>
        <authorList>
            <person name="Harrop T.W.R."/>
            <person name="Guhlin J."/>
            <person name="McLaughlin G.M."/>
            <person name="Permina E."/>
            <person name="Stockwell P."/>
            <person name="Gilligan J."/>
            <person name="Le Lec M.F."/>
            <person name="Gruber M.A.M."/>
            <person name="Quinn O."/>
            <person name="Lovegrove M."/>
            <person name="Duncan E.J."/>
            <person name="Remnant E.J."/>
            <person name="Van Eeckhoven J."/>
            <person name="Graham B."/>
            <person name="Knapp R.A."/>
            <person name="Langford K.W."/>
            <person name="Kronenberg Z."/>
            <person name="Press M.O."/>
            <person name="Eacker S.M."/>
            <person name="Wilson-Rankin E.E."/>
            <person name="Purcell J."/>
            <person name="Lester P.J."/>
            <person name="Dearden P.K."/>
        </authorList>
    </citation>
    <scope>NUCLEOTIDE SEQUENCE</scope>
    <source>
        <strain evidence="13">Volc-1</strain>
    </source>
</reference>
<keyword evidence="3" id="KW-0479">Metal-binding</keyword>
<dbReference type="FunFam" id="3.30.160.60:FF:000100">
    <property type="entry name" value="Zinc finger 45-like"/>
    <property type="match status" value="1"/>
</dbReference>
<dbReference type="Proteomes" id="UP000600918">
    <property type="component" value="Unassembled WGS sequence"/>
</dbReference>
<dbReference type="Pfam" id="PF13894">
    <property type="entry name" value="zf-C2H2_4"/>
    <property type="match status" value="1"/>
</dbReference>
<evidence type="ECO:0000256" key="5">
    <source>
        <dbReference type="ARBA" id="ARBA00022771"/>
    </source>
</evidence>
<evidence type="ECO:0000256" key="4">
    <source>
        <dbReference type="ARBA" id="ARBA00022737"/>
    </source>
</evidence>
<dbReference type="InterPro" id="IPR013087">
    <property type="entry name" value="Znf_C2H2_type"/>
</dbReference>
<keyword evidence="7" id="KW-0805">Transcription regulation</keyword>
<dbReference type="InterPro" id="IPR036236">
    <property type="entry name" value="Znf_C2H2_sf"/>
</dbReference>
<keyword evidence="4" id="KW-0677">Repeat</keyword>
<dbReference type="GO" id="GO:0005634">
    <property type="term" value="C:nucleus"/>
    <property type="evidence" value="ECO:0007669"/>
    <property type="project" value="UniProtKB-SubCell"/>
</dbReference>
<evidence type="ECO:0000256" key="11">
    <source>
        <dbReference type="PROSITE-ProRule" id="PRU00042"/>
    </source>
</evidence>
<sequence>MICVVQSNWMKVMYATHFISNVVLMQFLNFEIFVKFFENAFFNTIKTDFVQSEMITMGMPDSYCVICNTNVDVSSCVNIFYTSLPHNGELLASFALRELRPTTSNLHSSYICPRCYKLFQMLEQAQWTVTNIRCEILKVYQSGEKKKFVRRMLTNNTDYLLHNTQILEGIQTTKRDIDQTINGLKNIADITSTSFMQDVSLEQISQTFNANMTTNNIKNIELIDTKDIFKEEIDIDSKNLDNIHSNIRSNNNCNMEYKNSNNVNKNIKTEIHNKTIDLNVKILENDFHKSILTNNSIEERNITEQETSYNQCKFCTESFKTYDELNVHLLKHNDIQLYQCSKCKEVFTSISLANTHASKVHVEDQDCVNILPVSYKNEIGHFLNDVSFFPQNNVETLKSNTFEHTEINKNISEIKDNSACITENKFAESNEINSMDEKSKINLNSASWKSGRISKYSLKPLKYTCPTCNKKWRTSAELKTHIKSHSNIRPYMCEKCGQAYKHKHALEIHIGMHNGINPFQCSFCKKCFTQKGALMRHLPMHTGETPYQCELCGKRFVHHTSYNMHALSHTGKKSYQCHVCDLSLLSTSHLKRHMRVHTGEKPYSCMLCGKRFAERYNLLAHQKIHNTSETTAKDIVKLQNMCNQCNSLYQKGHTCNEHTKVQCNSDNNITTTENNLKNISSDNNKTWVEINQSKLNCTSNETEFVLLQDSLSQGDATPVTITFNDHKMSVGNKNYNTSLKIIIESSNVSIPINNQVIIDDTHT</sequence>
<dbReference type="Pfam" id="PF00096">
    <property type="entry name" value="zf-C2H2"/>
    <property type="match status" value="3"/>
</dbReference>
<dbReference type="Gene3D" id="3.30.160.60">
    <property type="entry name" value="Classic Zinc Finger"/>
    <property type="match status" value="7"/>
</dbReference>
<accession>A0A834PD84</accession>
<dbReference type="PANTHER" id="PTHR24379">
    <property type="entry name" value="KRAB AND ZINC FINGER DOMAIN-CONTAINING"/>
    <property type="match status" value="1"/>
</dbReference>
<keyword evidence="5 11" id="KW-0863">Zinc-finger</keyword>
<protein>
    <recommendedName>
        <fullName evidence="12">C2H2-type domain-containing protein</fullName>
    </recommendedName>
</protein>
<keyword evidence="6" id="KW-0862">Zinc</keyword>
<dbReference type="SMART" id="SM00355">
    <property type="entry name" value="ZnF_C2H2"/>
    <property type="match status" value="8"/>
</dbReference>
<feature type="domain" description="C2H2-type" evidence="12">
    <location>
        <begin position="547"/>
        <end position="574"/>
    </location>
</feature>
<dbReference type="GO" id="GO:0003677">
    <property type="term" value="F:DNA binding"/>
    <property type="evidence" value="ECO:0007669"/>
    <property type="project" value="UniProtKB-KW"/>
</dbReference>
<feature type="domain" description="C2H2-type" evidence="12">
    <location>
        <begin position="463"/>
        <end position="490"/>
    </location>
</feature>
<keyword evidence="9" id="KW-0804">Transcription</keyword>
<evidence type="ECO:0000256" key="9">
    <source>
        <dbReference type="ARBA" id="ARBA00023163"/>
    </source>
</evidence>
<comment type="similarity">
    <text evidence="2">Belongs to the krueppel C2H2-type zinc-finger protein family.</text>
</comment>
<dbReference type="EMBL" id="JACSDY010000002">
    <property type="protein sequence ID" value="KAF7435928.1"/>
    <property type="molecule type" value="Genomic_DNA"/>
</dbReference>
<evidence type="ECO:0000313" key="13">
    <source>
        <dbReference type="EMBL" id="KAF7435928.1"/>
    </source>
</evidence>
<name>A0A834PD84_VESPE</name>
<evidence type="ECO:0000313" key="14">
    <source>
        <dbReference type="Proteomes" id="UP000600918"/>
    </source>
</evidence>
<dbReference type="PANTHER" id="PTHR24379:SF121">
    <property type="entry name" value="C2H2-TYPE DOMAIN-CONTAINING PROTEIN"/>
    <property type="match status" value="1"/>
</dbReference>
<feature type="domain" description="C2H2-type" evidence="12">
    <location>
        <begin position="603"/>
        <end position="630"/>
    </location>
</feature>
<evidence type="ECO:0000256" key="6">
    <source>
        <dbReference type="ARBA" id="ARBA00022833"/>
    </source>
</evidence>
<dbReference type="PROSITE" id="PS00028">
    <property type="entry name" value="ZINC_FINGER_C2H2_1"/>
    <property type="match status" value="8"/>
</dbReference>
<feature type="domain" description="C2H2-type" evidence="12">
    <location>
        <begin position="575"/>
        <end position="602"/>
    </location>
</feature>
<dbReference type="FunFam" id="3.30.160.60:FF:000340">
    <property type="entry name" value="zinc finger protein 473 isoform X1"/>
    <property type="match status" value="1"/>
</dbReference>
<keyword evidence="10" id="KW-0539">Nucleus</keyword>
<evidence type="ECO:0000256" key="10">
    <source>
        <dbReference type="ARBA" id="ARBA00023242"/>
    </source>
</evidence>
<dbReference type="GO" id="GO:0008270">
    <property type="term" value="F:zinc ion binding"/>
    <property type="evidence" value="ECO:0007669"/>
    <property type="project" value="UniProtKB-KW"/>
</dbReference>
<evidence type="ECO:0000256" key="1">
    <source>
        <dbReference type="ARBA" id="ARBA00004123"/>
    </source>
</evidence>
<organism evidence="13 14">
    <name type="scientific">Vespula pensylvanica</name>
    <name type="common">Western yellow jacket</name>
    <name type="synonym">Wasp</name>
    <dbReference type="NCBI Taxonomy" id="30213"/>
    <lineage>
        <taxon>Eukaryota</taxon>
        <taxon>Metazoa</taxon>
        <taxon>Ecdysozoa</taxon>
        <taxon>Arthropoda</taxon>
        <taxon>Hexapoda</taxon>
        <taxon>Insecta</taxon>
        <taxon>Pterygota</taxon>
        <taxon>Neoptera</taxon>
        <taxon>Endopterygota</taxon>
        <taxon>Hymenoptera</taxon>
        <taxon>Apocrita</taxon>
        <taxon>Aculeata</taxon>
        <taxon>Vespoidea</taxon>
        <taxon>Vespidae</taxon>
        <taxon>Vespinae</taxon>
        <taxon>Vespula</taxon>
    </lineage>
</organism>
<keyword evidence="8" id="KW-0238">DNA-binding</keyword>
<proteinExistence type="inferred from homology"/>
<dbReference type="AlphaFoldDB" id="A0A834PD84"/>
<keyword evidence="14" id="KW-1185">Reference proteome</keyword>
<dbReference type="FunFam" id="3.30.160.60:FF:000862">
    <property type="entry name" value="zinc finger protein 697"/>
    <property type="match status" value="1"/>
</dbReference>
<dbReference type="FunFam" id="3.30.160.60:FF:000624">
    <property type="entry name" value="zinc finger protein 697"/>
    <property type="match status" value="1"/>
</dbReference>
<evidence type="ECO:0000256" key="8">
    <source>
        <dbReference type="ARBA" id="ARBA00023125"/>
    </source>
</evidence>
<evidence type="ECO:0000256" key="7">
    <source>
        <dbReference type="ARBA" id="ARBA00023015"/>
    </source>
</evidence>
<evidence type="ECO:0000259" key="12">
    <source>
        <dbReference type="PROSITE" id="PS50157"/>
    </source>
</evidence>